<dbReference type="GO" id="GO:0030288">
    <property type="term" value="C:outer membrane-bounded periplasmic space"/>
    <property type="evidence" value="ECO:0007669"/>
    <property type="project" value="TreeGrafter"/>
</dbReference>
<dbReference type="SUPFAM" id="SSF52096">
    <property type="entry name" value="ClpP/crotonase"/>
    <property type="match status" value="1"/>
</dbReference>
<evidence type="ECO:0000259" key="6">
    <source>
        <dbReference type="PROSITE" id="PS50106"/>
    </source>
</evidence>
<dbReference type="OrthoDB" id="9812068at2"/>
<dbReference type="PROSITE" id="PS50106">
    <property type="entry name" value="PDZ"/>
    <property type="match status" value="1"/>
</dbReference>
<dbReference type="InterPro" id="IPR029045">
    <property type="entry name" value="ClpP/crotonase-like_dom_sf"/>
</dbReference>
<gene>
    <name evidence="7" type="primary">ctpB</name>
    <name evidence="7" type="ORF">Q31a_05770</name>
</gene>
<dbReference type="EMBL" id="CP036298">
    <property type="protein sequence ID" value="QDV22293.1"/>
    <property type="molecule type" value="Genomic_DNA"/>
</dbReference>
<keyword evidence="3 5" id="KW-0378">Hydrolase</keyword>
<dbReference type="KEGG" id="ahel:Q31a_05770"/>
<dbReference type="Gene3D" id="3.90.226.10">
    <property type="entry name" value="2-enoyl-CoA Hydratase, Chain A, domain 1"/>
    <property type="match status" value="1"/>
</dbReference>
<dbReference type="GO" id="GO:0007165">
    <property type="term" value="P:signal transduction"/>
    <property type="evidence" value="ECO:0007669"/>
    <property type="project" value="TreeGrafter"/>
</dbReference>
<keyword evidence="8" id="KW-1185">Reference proteome</keyword>
<evidence type="ECO:0000256" key="4">
    <source>
        <dbReference type="ARBA" id="ARBA00022825"/>
    </source>
</evidence>
<dbReference type="CDD" id="cd06782">
    <property type="entry name" value="cpPDZ_CPP-like"/>
    <property type="match status" value="1"/>
</dbReference>
<dbReference type="RefSeq" id="WP_145073616.1">
    <property type="nucleotide sequence ID" value="NZ_CP036298.1"/>
</dbReference>
<proteinExistence type="inferred from homology"/>
<dbReference type="CDD" id="cd07560">
    <property type="entry name" value="Peptidase_S41_CPP"/>
    <property type="match status" value="1"/>
</dbReference>
<keyword evidence="2 5" id="KW-0645">Protease</keyword>
<dbReference type="InterPro" id="IPR001478">
    <property type="entry name" value="PDZ"/>
</dbReference>
<dbReference type="Proteomes" id="UP000318017">
    <property type="component" value="Chromosome"/>
</dbReference>
<evidence type="ECO:0000256" key="5">
    <source>
        <dbReference type="RuleBase" id="RU004404"/>
    </source>
</evidence>
<dbReference type="FunFam" id="2.30.42.10:FF:000063">
    <property type="entry name" value="Peptidase, S41 family"/>
    <property type="match status" value="1"/>
</dbReference>
<dbReference type="Pfam" id="PF03572">
    <property type="entry name" value="Peptidase_S41"/>
    <property type="match status" value="1"/>
</dbReference>
<dbReference type="SUPFAM" id="SSF50156">
    <property type="entry name" value="PDZ domain-like"/>
    <property type="match status" value="1"/>
</dbReference>
<dbReference type="Gene3D" id="3.30.750.44">
    <property type="match status" value="1"/>
</dbReference>
<evidence type="ECO:0000256" key="2">
    <source>
        <dbReference type="ARBA" id="ARBA00022670"/>
    </source>
</evidence>
<dbReference type="EC" id="3.4.21.102" evidence="7"/>
<evidence type="ECO:0000256" key="3">
    <source>
        <dbReference type="ARBA" id="ARBA00022801"/>
    </source>
</evidence>
<reference evidence="7 8" key="1">
    <citation type="submission" date="2019-02" db="EMBL/GenBank/DDBJ databases">
        <title>Deep-cultivation of Planctomycetes and their phenomic and genomic characterization uncovers novel biology.</title>
        <authorList>
            <person name="Wiegand S."/>
            <person name="Jogler M."/>
            <person name="Boedeker C."/>
            <person name="Pinto D."/>
            <person name="Vollmers J."/>
            <person name="Rivas-Marin E."/>
            <person name="Kohn T."/>
            <person name="Peeters S.H."/>
            <person name="Heuer A."/>
            <person name="Rast P."/>
            <person name="Oberbeckmann S."/>
            <person name="Bunk B."/>
            <person name="Jeske O."/>
            <person name="Meyerdierks A."/>
            <person name="Storesund J.E."/>
            <person name="Kallscheuer N."/>
            <person name="Luecker S."/>
            <person name="Lage O.M."/>
            <person name="Pohl T."/>
            <person name="Merkel B.J."/>
            <person name="Hornburger P."/>
            <person name="Mueller R.-W."/>
            <person name="Bruemmer F."/>
            <person name="Labrenz M."/>
            <person name="Spormann A.M."/>
            <person name="Op den Camp H."/>
            <person name="Overmann J."/>
            <person name="Amann R."/>
            <person name="Jetten M.S.M."/>
            <person name="Mascher T."/>
            <person name="Medema M.H."/>
            <person name="Devos D.P."/>
            <person name="Kaster A.-K."/>
            <person name="Ovreas L."/>
            <person name="Rohde M."/>
            <person name="Galperin M.Y."/>
            <person name="Jogler C."/>
        </authorList>
    </citation>
    <scope>NUCLEOTIDE SEQUENCE [LARGE SCALE GENOMIC DNA]</scope>
    <source>
        <strain evidence="7 8">Q31a</strain>
    </source>
</reference>
<comment type="similarity">
    <text evidence="1 5">Belongs to the peptidase S41A family.</text>
</comment>
<accession>A0A518G116</accession>
<evidence type="ECO:0000256" key="1">
    <source>
        <dbReference type="ARBA" id="ARBA00009179"/>
    </source>
</evidence>
<sequence>MPVRNIQILATIVMVCVACYVQSERLKYGGKIGENLQLIEKNYVDELDSDELYHAAMQGIVSKLDRFSEFILPSQYEEFQSVIEQQFGGVGIMIEGPPTVKQLTVVTPIPGTPAFKAGIQPGDVITQIDSTSTEGLLATDATKLMRGPVGESVQLTVRRMGVPRQLTLEVERADIQVDSVYGDRIQGDSRWSFFLEEEPRIAYIRISIFGERTVEEFKQALAAVRGQAQAVVLDLRYNPGGILTAATEMCDLLLEQGVIVSTRGRNDAYDSQWQAHAGSELPLGLPMVVLVNGDSASASEIMAGCLQDSHRAKIAGSRSYGKGTVQQVFPLDSEKTALKFTTARFYRPSGANIHRSEEMQAEDVWGVTPEPQLTLELTEVQQLYLNKRWRQRGDPRITQAAEHPPAPEFAGDPQLKLVMDYLRAELNE</sequence>
<dbReference type="GO" id="GO:0006508">
    <property type="term" value="P:proteolysis"/>
    <property type="evidence" value="ECO:0007669"/>
    <property type="project" value="UniProtKB-KW"/>
</dbReference>
<organism evidence="7 8">
    <name type="scientific">Aureliella helgolandensis</name>
    <dbReference type="NCBI Taxonomy" id="2527968"/>
    <lineage>
        <taxon>Bacteria</taxon>
        <taxon>Pseudomonadati</taxon>
        <taxon>Planctomycetota</taxon>
        <taxon>Planctomycetia</taxon>
        <taxon>Pirellulales</taxon>
        <taxon>Pirellulaceae</taxon>
        <taxon>Aureliella</taxon>
    </lineage>
</organism>
<dbReference type="InterPro" id="IPR004447">
    <property type="entry name" value="Peptidase_S41A"/>
</dbReference>
<dbReference type="Gene3D" id="2.30.42.10">
    <property type="match status" value="1"/>
</dbReference>
<dbReference type="InterPro" id="IPR041489">
    <property type="entry name" value="PDZ_6"/>
</dbReference>
<dbReference type="InterPro" id="IPR005151">
    <property type="entry name" value="Tail-specific_protease"/>
</dbReference>
<dbReference type="InterPro" id="IPR036034">
    <property type="entry name" value="PDZ_sf"/>
</dbReference>
<keyword evidence="4 5" id="KW-0720">Serine protease</keyword>
<dbReference type="SMART" id="SM00228">
    <property type="entry name" value="PDZ"/>
    <property type="match status" value="1"/>
</dbReference>
<dbReference type="PANTHER" id="PTHR32060">
    <property type="entry name" value="TAIL-SPECIFIC PROTEASE"/>
    <property type="match status" value="1"/>
</dbReference>
<dbReference type="Pfam" id="PF17820">
    <property type="entry name" value="PDZ_6"/>
    <property type="match status" value="1"/>
</dbReference>
<evidence type="ECO:0000313" key="7">
    <source>
        <dbReference type="EMBL" id="QDV22293.1"/>
    </source>
</evidence>
<name>A0A518G116_9BACT</name>
<dbReference type="NCBIfam" id="TIGR00225">
    <property type="entry name" value="prc"/>
    <property type="match status" value="1"/>
</dbReference>
<feature type="domain" description="PDZ" evidence="6">
    <location>
        <begin position="88"/>
        <end position="146"/>
    </location>
</feature>
<evidence type="ECO:0000313" key="8">
    <source>
        <dbReference type="Proteomes" id="UP000318017"/>
    </source>
</evidence>
<protein>
    <submittedName>
        <fullName evidence="7">Carboxy-terminal processing protease CtpB</fullName>
        <ecNumber evidence="7">3.4.21.102</ecNumber>
    </submittedName>
</protein>
<dbReference type="SMART" id="SM00245">
    <property type="entry name" value="TSPc"/>
    <property type="match status" value="1"/>
</dbReference>
<dbReference type="PANTHER" id="PTHR32060:SF30">
    <property type="entry name" value="CARBOXY-TERMINAL PROCESSING PROTEASE CTPA"/>
    <property type="match status" value="1"/>
</dbReference>
<dbReference type="GO" id="GO:0004252">
    <property type="term" value="F:serine-type endopeptidase activity"/>
    <property type="evidence" value="ECO:0007669"/>
    <property type="project" value="UniProtKB-EC"/>
</dbReference>
<dbReference type="AlphaFoldDB" id="A0A518G116"/>